<comment type="caution">
    <text evidence="1">The sequence shown here is derived from an EMBL/GenBank/DDBJ whole genome shotgun (WGS) entry which is preliminary data.</text>
</comment>
<keyword evidence="2" id="KW-1185">Reference proteome</keyword>
<organism evidence="1 2">
    <name type="scientific">Dokdonella fugitiva</name>
    <dbReference type="NCBI Taxonomy" id="328517"/>
    <lineage>
        <taxon>Bacteria</taxon>
        <taxon>Pseudomonadati</taxon>
        <taxon>Pseudomonadota</taxon>
        <taxon>Gammaproteobacteria</taxon>
        <taxon>Lysobacterales</taxon>
        <taxon>Rhodanobacteraceae</taxon>
        <taxon>Dokdonella</taxon>
    </lineage>
</organism>
<proteinExistence type="predicted"/>
<accession>A0A4R2IEU4</accession>
<name>A0A4R2IEU4_9GAMM</name>
<reference evidence="1 2" key="1">
    <citation type="journal article" date="2015" name="Stand. Genomic Sci.">
        <title>Genomic Encyclopedia of Bacterial and Archaeal Type Strains, Phase III: the genomes of soil and plant-associated and newly described type strains.</title>
        <authorList>
            <person name="Whitman W.B."/>
            <person name="Woyke T."/>
            <person name="Klenk H.P."/>
            <person name="Zhou Y."/>
            <person name="Lilburn T.G."/>
            <person name="Beck B.J."/>
            <person name="De Vos P."/>
            <person name="Vandamme P."/>
            <person name="Eisen J.A."/>
            <person name="Garrity G."/>
            <person name="Hugenholtz P."/>
            <person name="Kyrpides N.C."/>
        </authorList>
    </citation>
    <scope>NUCLEOTIDE SEQUENCE [LARGE SCALE GENOMIC DNA]</scope>
    <source>
        <strain evidence="1 2">A3</strain>
    </source>
</reference>
<dbReference type="AlphaFoldDB" id="A0A4R2IEU4"/>
<evidence type="ECO:0000313" key="1">
    <source>
        <dbReference type="EMBL" id="TCO43213.1"/>
    </source>
</evidence>
<dbReference type="RefSeq" id="WP_131993312.1">
    <property type="nucleotide sequence ID" value="NZ_JACGXM010000002.1"/>
</dbReference>
<dbReference type="Proteomes" id="UP000294862">
    <property type="component" value="Unassembled WGS sequence"/>
</dbReference>
<dbReference type="EMBL" id="SLWQ01000001">
    <property type="protein sequence ID" value="TCO43213.1"/>
    <property type="molecule type" value="Genomic_DNA"/>
</dbReference>
<gene>
    <name evidence="1" type="ORF">EV148_101632</name>
</gene>
<evidence type="ECO:0000313" key="2">
    <source>
        <dbReference type="Proteomes" id="UP000294862"/>
    </source>
</evidence>
<protein>
    <submittedName>
        <fullName evidence="1">Uncharacterized protein</fullName>
    </submittedName>
</protein>
<sequence>MASIAPPSTFAERRAQRAKLAGSLTGDLGIIALNLHHALKRSDIVVWTDAAAEVYFDAADRCPNVEADHLVGTYGLGANIADIEADLGVVRHERLSSWMILSGDEA</sequence>